<gene>
    <name evidence="9" type="ORF">HKI87_14g75930</name>
</gene>
<dbReference type="PANTHER" id="PTHR46769:SF2">
    <property type="entry name" value="FIBROCYSTIN-L ISOFORM 2 PRECURSOR-RELATED"/>
    <property type="match status" value="1"/>
</dbReference>
<dbReference type="Proteomes" id="UP001472866">
    <property type="component" value="Chromosome 14"/>
</dbReference>
<dbReference type="InterPro" id="IPR052387">
    <property type="entry name" value="Fibrocystin"/>
</dbReference>
<evidence type="ECO:0000256" key="3">
    <source>
        <dbReference type="ARBA" id="ARBA00022729"/>
    </source>
</evidence>
<evidence type="ECO:0000259" key="8">
    <source>
        <dbReference type="PROSITE" id="PS51484"/>
    </source>
</evidence>
<feature type="region of interest" description="Disordered" evidence="5">
    <location>
        <begin position="4325"/>
        <end position="4350"/>
    </location>
</feature>
<dbReference type="Pfam" id="PF01833">
    <property type="entry name" value="TIG"/>
    <property type="match status" value="8"/>
</dbReference>
<reference evidence="9 10" key="1">
    <citation type="submission" date="2024-03" db="EMBL/GenBank/DDBJ databases">
        <title>Complete genome sequence of the green alga Chloropicon roscoffensis RCC1871.</title>
        <authorList>
            <person name="Lemieux C."/>
            <person name="Pombert J.-F."/>
            <person name="Otis C."/>
            <person name="Turmel M."/>
        </authorList>
    </citation>
    <scope>NUCLEOTIDE SEQUENCE [LARGE SCALE GENOMIC DNA]</scope>
    <source>
        <strain evidence="9 10">RCC1871</strain>
    </source>
</reference>
<evidence type="ECO:0000256" key="5">
    <source>
        <dbReference type="SAM" id="MobiDB-lite"/>
    </source>
</evidence>
<dbReference type="Pfam" id="PF24606">
    <property type="entry name" value="CEMIP_beta-hel"/>
    <property type="match status" value="1"/>
</dbReference>
<dbReference type="InterPro" id="IPR055401">
    <property type="entry name" value="CEMIP_beta-hel_dom"/>
</dbReference>
<keyword evidence="3 7" id="KW-0732">Signal</keyword>
<dbReference type="PROSITE" id="PS51484">
    <property type="entry name" value="G8"/>
    <property type="match status" value="2"/>
</dbReference>
<evidence type="ECO:0000256" key="1">
    <source>
        <dbReference type="ARBA" id="ARBA00004236"/>
    </source>
</evidence>
<evidence type="ECO:0000256" key="7">
    <source>
        <dbReference type="SAM" id="SignalP"/>
    </source>
</evidence>
<proteinExistence type="predicted"/>
<keyword evidence="10" id="KW-1185">Reference proteome</keyword>
<feature type="transmembrane region" description="Helical" evidence="6">
    <location>
        <begin position="3995"/>
        <end position="4016"/>
    </location>
</feature>
<dbReference type="GO" id="GO:0005886">
    <property type="term" value="C:plasma membrane"/>
    <property type="evidence" value="ECO:0007669"/>
    <property type="project" value="UniProtKB-SubCell"/>
</dbReference>
<feature type="compositionally biased region" description="Basic and acidic residues" evidence="5">
    <location>
        <begin position="2456"/>
        <end position="2476"/>
    </location>
</feature>
<evidence type="ECO:0000313" key="9">
    <source>
        <dbReference type="EMBL" id="WZN66030.1"/>
    </source>
</evidence>
<dbReference type="SMART" id="SM00429">
    <property type="entry name" value="IPT"/>
    <property type="match status" value="6"/>
</dbReference>
<feature type="region of interest" description="Disordered" evidence="5">
    <location>
        <begin position="3948"/>
        <end position="3987"/>
    </location>
</feature>
<name>A0AAX4PJ18_9CHLO</name>
<evidence type="ECO:0000256" key="2">
    <source>
        <dbReference type="ARBA" id="ARBA00022475"/>
    </source>
</evidence>
<dbReference type="SUPFAM" id="SSF51126">
    <property type="entry name" value="Pectin lyase-like"/>
    <property type="match status" value="2"/>
</dbReference>
<dbReference type="EMBL" id="CP151514">
    <property type="protein sequence ID" value="WZN66030.1"/>
    <property type="molecule type" value="Genomic_DNA"/>
</dbReference>
<dbReference type="InterPro" id="IPR002909">
    <property type="entry name" value="IPT_dom"/>
</dbReference>
<dbReference type="Gene3D" id="2.160.20.10">
    <property type="entry name" value="Single-stranded right-handed beta-helix, Pectin lyase-like"/>
    <property type="match status" value="2"/>
</dbReference>
<feature type="region of interest" description="Disordered" evidence="5">
    <location>
        <begin position="3838"/>
        <end position="3893"/>
    </location>
</feature>
<keyword evidence="4" id="KW-0325">Glycoprotein</keyword>
<dbReference type="InterPro" id="IPR012334">
    <property type="entry name" value="Pectin_lyas_fold"/>
</dbReference>
<protein>
    <submittedName>
        <fullName evidence="9">Fibrocystin-L</fullName>
    </submittedName>
</protein>
<sequence length="4414" mass="473868">MARSTMVRRDHGVNALARCAVLVSLAFQLWASAVSAELAPRLVSIAPTSGSLAGGTLITITGEDLASDMYSSSTKAYVGEHECELSEYYSGFGKVVCSAPSSLAAVKANVTVFQNGLEVKASAPLEFSYNWDDTPRLLSVSPLSVEPGENVTISMHNSWFNRGDKHEKYDEENAVVTANGIVLEHQETEPEDTFSRNEDTKWVYRADGPISHRVELVVKAPEVAGLYNISVEFQGPDRGTKSFFTSDLYSQADGSVPFMLSVHPKVAAVSRDVGSPHGGQAVTITGKGFGSDAAEVAVRTTGGDLLCDVGAAGASLSDDKIVCITASAQGQGSKPELFEAALNETYLCDGKCVGFGGRGTLIEQWPVDSAVKNLDQLESHIAETAPENSTILAGHGMSTPEENSGGVRLTSIFVPEVAGTYTFQARAFNYAKRTKCPTRVTVTFQNGTSAISSQNFYNHWVPWWDLMQRSSSEFSLDLADNEPVMVQALALPQHNQNIRLQVAAFAPKPVETAASAMDIQTLRVLSSSWGPIVSFKFQGVDLGGETYVYETGKVFSGQTIPIDAAKEVVAEKMKLVFDTTENINVAVGSITEELPADQNQTSTNQTAASASQNETSTNQTATESPPAVPKTRVTLYWNLTFPARSAFFGSEDPRTWTIQTAAITGDDVTVGYEVTRNHSVALNGTFDIGLSGNDSITGLPFDASSNEIEAAFAAKNVAARVASRWGNDQTGFYWRTEFPKIQSWWTPQQLTLNLSNVAGQGVSGMAYHDLDSSVLGVLEGPLPAQLLRAPRFGFASKETSVMEVQVGGVVASCSASNGCSFTTDASAVATVTGVSPAKAAAGEVITIAGSGFSDAAEGNSVKIGSDDCAIQLASTTELRCKLGPTGTSGTKKISVSIGDGGASAPLFVETDYTILDSFVPSSISNKGQTLVQITGSGFEADCSRTLVKAGDTSLVCTKCTETELTCVVSPAELDGTIHDLHVSVDSVVSTFSDKLFVNENEHGLASFAPATIPASGGQIILTGHFQSLSLQKVTLTSDSLGDVECDVGSTTDTTVVATVPEKILPGSYRVRIVVSGSRTIQSSSDLQVSMTVTGVTPASGSLAGGSVLTIAGSGFSANSEVLLSVPVSTTHASGLIACDVLTTTTSEITCRTRGYCSANASPADPSASKCSYKEPPGPSSITVIQCPDTLKDAFGQRYSTDTDAGRILCWDDETTHKAACSGASCGFKYEEASTALVSAAEPSSAKSGTQITVHGSWPAGQAIAVQLESPAKEKTACESVAAVENDVEARRLQQNTFPLDWSGFTSSAFTSSDRITKVTCTIPTLQAGMYRVLGDGDTGKSISQALFTATNDISLVGKLPEYSLGGGALLSLESSSTKFNVDNATRNNVTVAGLPCEITEVLDTTLKCVLPDASSAVESVSDFKLFQQSLDAQVKVVVNGVTASCAQQGGCKVTYGAGTTPFVSHSSLAFQTSLYNYTIIGTFGLGETDTLSLEIAEETYEGTYYKLGQDFATFAIGQATPAGRYDVVVRNQAGQRAAWSLPDLKRVTVEPSVTSISPARGSVFGGTVVTLSGFGFPKCADAAACNDTSVHMQVSDTDYRQVQCKVAQSTANSLQCELQAANFDIQGEDLSVAKLFVKIGNDENALEATKAIAFTLFSYTVDSVQPATVQPTDTSTTISAFCTNCGHLATATDAKVVLKNEMGDVSTSTFAYDGGAGGLPKFTFSLAGFANIVAGDFNVSVESASSGNARMSPSALVIPVAATAVNATQGTRGGGQILKITGTGFTNFDAFGKANKVLVGTRSCDQISATATEIVCKVAAPASAEEDQVTGGQDIRIKTSHMAEYSLTGLLHSFADSLTPTVTFVTPLAGSTEGGTAVTIIGEGFSAMEGTPVVSFGSAGRCDQDVSMSSNGTHQTLTCKTSAVSEPFETAQPLYVEWPGAGYASGNFTFFQADFWSSPTTWGGDPPPVAGDSVVVPKNTTVLLDQTTPNLNLIVIEGELVWAPPAGGQKIELNAKYIFLHKGGKLRIGSEDEPYNGQAVITMHGDRKSKELPMYGAKVIAVRQGSLELHGQKKMPAWTKLSATASVGDNSITVSGPVNWKAGDQIVVASSSLRPQDAEEAFIVSVSDLGSGNVRIDLDRSLQFTHLGVVATVAGRQIDMRAEVGCLSRNVVIRGDDDHTLAQKYGPHIHMHDHRTGNCLESRVDDCGVSETFMRLSDVEMRNCGQSSRLGRYCIHFHMHGDASRSYLRGNAVHHSFHRAVAIHGTHRLRLIDNVAYNIEGHAYFLEDGIEMENVFEGNLGIWARRSHSSLNTDASPAVFWITNPQNYFRGNVAAGSDGYGFWFRMRSKPDGASFSTKETVCPKWMPLAEFDGNTAHSSDKYGLRIFEEWFPGPIEHACKKQWWRGSNTAHTARLTNFLAYKNGMKGAIATVFGNIQFDNFVVADNGAGPNAHVTNGKDHGGGVEFTNNRDSRRPTDMPISDMPGLHNSLVVARTVEGQVGTAGYWPKPGRGIRGLITQSPKGITDRCMLGVTNVTFHGFTGGSYFALEACGKCKDDQGAASTYFQQITMRGAGLDEKYAIAKWTWPHQGVFVDTDGSLLGETCDSSGCSSVSDATFVADNGLLRDSECKVVTSVQNIGGRVCNPGIRHRRVMIDNVRPRTERYYDLRVWQVDDTGACPKNEYNISICKMEIPYSKFNNEGHSFHVITGRTYDLEIGSAYRTDYQKFRVLGLENMETKDYIILKTRYTQVMNHFKVNSDNKENSVPSASALVSSSEHASFFYDRGAPEYNPAHNATETVMSLFVSGRSRSHMTVHPNECPEGGCSVYDGTEGRNGTFQWSQDQTWLNCTSCFPNEQQREEKVQSGYWNPRQADEVFIPAGMKVVVDLSTPTLRSLHIQGELEFSRTVSPNDFTLNADYILVDAGNFTIGTAEEPYTRQAAVKLHGTRADPFQPIQAWTLGGKILSAINGGRISIHGLDAGKRWSKMEPASAGASEITLDEAVSWSAGQKIIITGNSWNQWERDVHEIESVSNGGRTLSLKGTLRFDHNGIRRSAGSSLLDTRAEVGLMSSNVVVAAGDADAQYHGLTMDHPQYTSQDLALESPEGPHVCHQSQNSAFCKFGCQIVSVGSELQLQNVAVEHCGQAGVEKPSVSITNPKGSSYVLRSSLVYNMEGAIKVKGSQGSAAVKLNGNFVHESLDKSAVVVETSGNEIRENLVHGVMKMDKSNHDFEYPTGIEASAGGNKIDSNIVAGSDRFGYNVKLDGCSSELLFKDNAARSCLIGFYVTESGTGCSIVTRQAASHSWDFGLFAKVKGFTEDLVVEANVFSDTKKAGLRVVRKGRGTVTPTVTVNENTFIASSSVQECQKCQSARDRGCHARQSQKSYTMGSGIPNFGMISTTFATVFSIGPEKKPWDLEKGYSTVNGISYLNDNVFEGYAGADSCGLDQYAFANDKKAADAFHPHVFANTTWLNAGGRQAGDQKGKVYFVPPSDSWRNPSDCGMAVFDCEHPHVSQSDHCSAGKSIRTIPLNCQGPSHVLLTDADGTFAESGSPGFVMANHLQDQPGPFEQMIVTNNPTCKAMDGASALECLNEASSDSQPPQLLVIESRDADTEDRNYSPLILEQESTKRSDLLITAMDRGWCFGYTCQKRLSTFWTYAETNDAYNLHFTGTPAKMTRLWMPYAKPESEIVMRINYFSAGRRFVWVKGQGRKDPLRTLEDCVGRDGNFKSEQVKNTCVPRVGDGNPHGSYFWHQASGVLYVKLTGEGKSLEVRTEQVVAVSAKLDMNFADFYEERYIENMANLLEIDPSRIKVVSVIPGSVVIDFIVLQDPKVLEANGIYDDIPESEVDETAFNDPADDPPEEEEDSSSNDDTTSSNDGTEAPAPAPPTEESSQPAEGISNDFLAQMELQQAEMAKAIEQQLDEIATSGQLQESLKETFGDDVSYMSLSTKVEEPAAGPSTSEDEQTESSSTKNIIVGGKVVSGKTPGASSDDDVPGWLIWAAVGVGVLFFAVVSLFVVDKRKRKRALMMSGGVLKGQMAFKATRIGSAPTSRFGKLFSFRNKHLFETTPAKPLESHEISLESGNERGRQDDDMGLIEGAQETDDGLKVDNPLMVIAVEEPSADLYHRDENPIYPEPAGKSEQTCRTPALPDVVTISKPQDPAAPDVAPSAPQALPEVVTKKKALPEVVTKKKANINSRDSNFKSLVMLGQAPAVSPVERALDEIKREEERKARQEQEAHWRREQSRNKMEDAVTGALADLEEEEMTATSSKTPEQSGVVSTLNEAGEKEFVDVDNPIFAKTHSEVADDDVRSRTYRAHVHNSRLGKVEEMSSLPSSSMQDVSNPVFTRTDSEVSEDNRIAAKYAARASAVASRPISIPEDSSKVAKYALESSSFSRDKIDDSVAQAMAELEEEGNL</sequence>
<dbReference type="PANTHER" id="PTHR46769">
    <property type="entry name" value="POLYCYSTIC KIDNEY AND HEPATIC DISEASE 1 (AUTOSOMAL RECESSIVE)-LIKE 1"/>
    <property type="match status" value="1"/>
</dbReference>
<evidence type="ECO:0000313" key="10">
    <source>
        <dbReference type="Proteomes" id="UP001472866"/>
    </source>
</evidence>
<accession>A0AAX4PJ18</accession>
<feature type="region of interest" description="Disordered" evidence="5">
    <location>
        <begin position="594"/>
        <end position="627"/>
    </location>
</feature>
<feature type="compositionally biased region" description="Polar residues" evidence="5">
    <location>
        <begin position="597"/>
        <end position="623"/>
    </location>
</feature>
<feature type="compositionally biased region" description="Acidic residues" evidence="5">
    <location>
        <begin position="3839"/>
        <end position="3866"/>
    </location>
</feature>
<keyword evidence="2" id="KW-1003">Cell membrane</keyword>
<feature type="chain" id="PRO_5043478193" evidence="7">
    <location>
        <begin position="37"/>
        <end position="4414"/>
    </location>
</feature>
<dbReference type="SUPFAM" id="SSF81296">
    <property type="entry name" value="E set domains"/>
    <property type="match status" value="7"/>
</dbReference>
<evidence type="ECO:0000256" key="4">
    <source>
        <dbReference type="ARBA" id="ARBA00023180"/>
    </source>
</evidence>
<feature type="domain" description="G8" evidence="8">
    <location>
        <begin position="2865"/>
        <end position="2988"/>
    </location>
</feature>
<dbReference type="Pfam" id="PF10162">
    <property type="entry name" value="G8"/>
    <property type="match status" value="2"/>
</dbReference>
<dbReference type="InterPro" id="IPR013783">
    <property type="entry name" value="Ig-like_fold"/>
</dbReference>
<feature type="signal peptide" evidence="7">
    <location>
        <begin position="1"/>
        <end position="36"/>
    </location>
</feature>
<dbReference type="InterPro" id="IPR019316">
    <property type="entry name" value="G8_domain"/>
</dbReference>
<feature type="domain" description="G8" evidence="8">
    <location>
        <begin position="1960"/>
        <end position="2083"/>
    </location>
</feature>
<dbReference type="Gene3D" id="2.60.40.10">
    <property type="entry name" value="Immunoglobulins"/>
    <property type="match status" value="8"/>
</dbReference>
<organism evidence="9 10">
    <name type="scientific">Chloropicon roscoffensis</name>
    <dbReference type="NCBI Taxonomy" id="1461544"/>
    <lineage>
        <taxon>Eukaryota</taxon>
        <taxon>Viridiplantae</taxon>
        <taxon>Chlorophyta</taxon>
        <taxon>Chloropicophyceae</taxon>
        <taxon>Chloropicales</taxon>
        <taxon>Chloropicaceae</taxon>
        <taxon>Chloropicon</taxon>
    </lineage>
</organism>
<keyword evidence="6" id="KW-0812">Transmembrane</keyword>
<feature type="compositionally biased region" description="Polar residues" evidence="5">
    <location>
        <begin position="4330"/>
        <end position="4346"/>
    </location>
</feature>
<dbReference type="InterPro" id="IPR011050">
    <property type="entry name" value="Pectin_lyase_fold/virulence"/>
</dbReference>
<dbReference type="CDD" id="cd00603">
    <property type="entry name" value="IPT_PCSR"/>
    <property type="match status" value="6"/>
</dbReference>
<comment type="subcellular location">
    <subcellularLocation>
        <location evidence="1">Cell membrane</location>
    </subcellularLocation>
</comment>
<feature type="region of interest" description="Disordered" evidence="5">
    <location>
        <begin position="4224"/>
        <end position="4249"/>
    </location>
</feature>
<dbReference type="InterPro" id="IPR014756">
    <property type="entry name" value="Ig_E-set"/>
</dbReference>
<keyword evidence="6" id="KW-1133">Transmembrane helix</keyword>
<dbReference type="CDD" id="cd00102">
    <property type="entry name" value="IPT"/>
    <property type="match status" value="1"/>
</dbReference>
<dbReference type="SMART" id="SM01225">
    <property type="entry name" value="G8"/>
    <property type="match status" value="2"/>
</dbReference>
<feature type="region of interest" description="Disordered" evidence="5">
    <location>
        <begin position="2453"/>
        <end position="2481"/>
    </location>
</feature>
<evidence type="ECO:0000256" key="6">
    <source>
        <dbReference type="SAM" id="Phobius"/>
    </source>
</evidence>
<feature type="compositionally biased region" description="Low complexity" evidence="5">
    <location>
        <begin position="3867"/>
        <end position="3893"/>
    </location>
</feature>
<keyword evidence="6" id="KW-0472">Membrane</keyword>